<organism evidence="1 2">
    <name type="scientific">Caloramator quimbayensis</name>
    <dbReference type="NCBI Taxonomy" id="1147123"/>
    <lineage>
        <taxon>Bacteria</taxon>
        <taxon>Bacillati</taxon>
        <taxon>Bacillota</taxon>
        <taxon>Clostridia</taxon>
        <taxon>Eubacteriales</taxon>
        <taxon>Clostridiaceae</taxon>
        <taxon>Caloramator</taxon>
    </lineage>
</organism>
<keyword evidence="2" id="KW-1185">Reference proteome</keyword>
<accession>A0A1T4Y4B5</accession>
<dbReference type="STRING" id="1147123.SAMN05443428_1222"/>
<dbReference type="OrthoDB" id="2383at2"/>
<gene>
    <name evidence="1" type="ORF">SAMN05443428_1222</name>
</gene>
<name>A0A1T4Y4B5_9CLOT</name>
<dbReference type="RefSeq" id="WP_078697328.1">
    <property type="nucleotide sequence ID" value="NZ_FUYH01000022.1"/>
</dbReference>
<dbReference type="EMBL" id="FUYH01000022">
    <property type="protein sequence ID" value="SKA96629.1"/>
    <property type="molecule type" value="Genomic_DNA"/>
</dbReference>
<evidence type="ECO:0000313" key="2">
    <source>
        <dbReference type="Proteomes" id="UP000190105"/>
    </source>
</evidence>
<protein>
    <submittedName>
        <fullName evidence="1">Uncharacterized protein</fullName>
    </submittedName>
</protein>
<evidence type="ECO:0000313" key="1">
    <source>
        <dbReference type="EMBL" id="SKA96629.1"/>
    </source>
</evidence>
<proteinExistence type="predicted"/>
<dbReference type="AlphaFoldDB" id="A0A1T4Y4B5"/>
<reference evidence="2" key="1">
    <citation type="submission" date="2017-02" db="EMBL/GenBank/DDBJ databases">
        <authorList>
            <person name="Varghese N."/>
            <person name="Submissions S."/>
        </authorList>
    </citation>
    <scope>NUCLEOTIDE SEQUENCE [LARGE SCALE GENOMIC DNA]</scope>
    <source>
        <strain evidence="2">USBA 833</strain>
    </source>
</reference>
<sequence>MFSFVRTGPKLIVFGSDNVCELSNFFKDNLKGISVGLIQALEIAQEDNTIIFITEPGKKIARLEDVKSIILVPERSDYLFSSILNLNAYSYIKDSHIAPGTVIMRVLGNTEKIIESIRQTYDGKIMSIEKCLDIGISNQTILSFTEKPINKNLNLKDFKDEHMLIDMPPHILHKRLMSQSLRFLNEGLEDKNWYDLQIRIYDRYSKYRLHYERLSIVLDNLESGLVLGESYAKDYPRFLMSVLVYQIRLFTLLNPIEIKKMLLSMEYLEDGTRISDLDLIYKGKKVDWVEALEPSTKGFTRQELGMKFREETFKKLTADNIEKIKKYDEEIIATRK</sequence>
<dbReference type="Proteomes" id="UP000190105">
    <property type="component" value="Unassembled WGS sequence"/>
</dbReference>